<reference evidence="3" key="1">
    <citation type="submission" date="2018-03" db="EMBL/GenBank/DDBJ databases">
        <authorList>
            <person name="Guldener U."/>
        </authorList>
    </citation>
    <scope>NUCLEOTIDE SEQUENCE</scope>
</reference>
<evidence type="ECO:0000313" key="4">
    <source>
        <dbReference type="Proteomes" id="UP001187682"/>
    </source>
</evidence>
<proteinExistence type="inferred from homology"/>
<evidence type="ECO:0000256" key="1">
    <source>
        <dbReference type="ARBA" id="ARBA00005986"/>
    </source>
</evidence>
<dbReference type="InterPro" id="IPR009799">
    <property type="entry name" value="EthD_dom"/>
</dbReference>
<comment type="similarity">
    <text evidence="1">Belongs to the tpcK family.</text>
</comment>
<keyword evidence="4" id="KW-1185">Reference proteome</keyword>
<dbReference type="AlphaFoldDB" id="A0AAE8MQ41"/>
<feature type="domain" description="EthD" evidence="2">
    <location>
        <begin position="12"/>
        <end position="109"/>
    </location>
</feature>
<dbReference type="EMBL" id="ONZQ02000001">
    <property type="protein sequence ID" value="SPN96636.1"/>
    <property type="molecule type" value="Genomic_DNA"/>
</dbReference>
<dbReference type="InterPro" id="IPR011008">
    <property type="entry name" value="Dimeric_a/b-barrel"/>
</dbReference>
<accession>A0AAE8MQ41</accession>
<sequence length="124" mass="14226">MVYRIMIFAPRKAGITHEEFKARYEQHMRMVAEICGDAAPLKHTRSYLKHDVAAKPVLLAGNAEEMYYDAIVNMVFEDEAAFGRFHAALTTEEATAKIEADEAGFWDRSRMKVIVVDDVKEWNE</sequence>
<dbReference type="Proteomes" id="UP001187682">
    <property type="component" value="Unassembled WGS sequence"/>
</dbReference>
<comment type="caution">
    <text evidence="3">The sequence shown here is derived from an EMBL/GenBank/DDBJ whole genome shotgun (WGS) entry which is preliminary data.</text>
</comment>
<dbReference type="Gene3D" id="3.30.70.100">
    <property type="match status" value="1"/>
</dbReference>
<dbReference type="GO" id="GO:0016491">
    <property type="term" value="F:oxidoreductase activity"/>
    <property type="evidence" value="ECO:0007669"/>
    <property type="project" value="InterPro"/>
</dbReference>
<dbReference type="SUPFAM" id="SSF54909">
    <property type="entry name" value="Dimeric alpha+beta barrel"/>
    <property type="match status" value="1"/>
</dbReference>
<dbReference type="Pfam" id="PF07110">
    <property type="entry name" value="EthD"/>
    <property type="match status" value="1"/>
</dbReference>
<gene>
    <name evidence="3" type="ORF">DNG_00157</name>
</gene>
<protein>
    <recommendedName>
        <fullName evidence="2">EthD domain-containing protein</fullName>
    </recommendedName>
</protein>
<evidence type="ECO:0000259" key="2">
    <source>
        <dbReference type="Pfam" id="PF07110"/>
    </source>
</evidence>
<evidence type="ECO:0000313" key="3">
    <source>
        <dbReference type="EMBL" id="SPN96636.1"/>
    </source>
</evidence>
<name>A0AAE8MQ41_9PEZI</name>
<organism evidence="3 4">
    <name type="scientific">Cephalotrichum gorgonifer</name>
    <dbReference type="NCBI Taxonomy" id="2041049"/>
    <lineage>
        <taxon>Eukaryota</taxon>
        <taxon>Fungi</taxon>
        <taxon>Dikarya</taxon>
        <taxon>Ascomycota</taxon>
        <taxon>Pezizomycotina</taxon>
        <taxon>Sordariomycetes</taxon>
        <taxon>Hypocreomycetidae</taxon>
        <taxon>Microascales</taxon>
        <taxon>Microascaceae</taxon>
        <taxon>Cephalotrichum</taxon>
    </lineage>
</organism>